<dbReference type="VEuPathDB" id="FungiDB:H310_12747"/>
<feature type="region of interest" description="Disordered" evidence="5">
    <location>
        <begin position="209"/>
        <end position="228"/>
    </location>
</feature>
<evidence type="ECO:0000256" key="5">
    <source>
        <dbReference type="SAM" id="MobiDB-lite"/>
    </source>
</evidence>
<dbReference type="Gene3D" id="3.30.390.80">
    <property type="entry name" value="DNA repair protein Rad52/59/22"/>
    <property type="match status" value="1"/>
</dbReference>
<proteinExistence type="inferred from homology"/>
<dbReference type="Pfam" id="PF04098">
    <property type="entry name" value="Rad52_Rad22"/>
    <property type="match status" value="1"/>
</dbReference>
<dbReference type="OrthoDB" id="206565at2759"/>
<keyword evidence="3" id="KW-0233">DNA recombination</keyword>
<dbReference type="GO" id="GO:0006312">
    <property type="term" value="P:mitotic recombination"/>
    <property type="evidence" value="ECO:0007669"/>
    <property type="project" value="TreeGrafter"/>
</dbReference>
<dbReference type="AlphaFoldDB" id="A0A024THR9"/>
<feature type="compositionally biased region" description="Polar residues" evidence="5">
    <location>
        <begin position="361"/>
        <end position="379"/>
    </location>
</feature>
<feature type="compositionally biased region" description="Polar residues" evidence="5">
    <location>
        <begin position="242"/>
        <end position="270"/>
    </location>
</feature>
<gene>
    <name evidence="6" type="ORF">H310_12747</name>
</gene>
<sequence>MYGKREANSIFGSVPFNPDDQQRTDAYLRQKLNANFLSRRPGPGGRRLTYLESCKAIEIANEAFGFNGWSCRIVDCNVECKEKTDDGKWTVIYSSVVRIELKDGASHEDVGFGQSEGMKDLGAALEQAKKASISDARKRALRLFGEYLGNSCYDKEHIKDVAANRANHSTLQSPTSIKIENGQVHTPSGMNTPPLHPPRAALSLQAPTAAPHFQPPPREIPSPVSSECAVDGRAKVGDGHATGNSFTLHGPPANTSNLPSHQAPTSLQQKQDVRLTPGTSAMKAEPRAVSAPLNYALAPRNPPPGTIPAASWNTLANSSSNYTPGIHPAHDQHAIVISRAPTPCESRNMPTPPTFHRPMPRNTTLSSPSMQPVHSTDNSADINRKRCLDVYGANATSHNSRIAAVDDLDGLRLSQFEFDDGSAAVAKKARP</sequence>
<evidence type="ECO:0000256" key="2">
    <source>
        <dbReference type="ARBA" id="ARBA00022763"/>
    </source>
</evidence>
<dbReference type="PANTHER" id="PTHR12132">
    <property type="entry name" value="DNA REPAIR AND RECOMBINATION PROTEIN RAD52, RAD59"/>
    <property type="match status" value="1"/>
</dbReference>
<reference evidence="6" key="1">
    <citation type="submission" date="2013-12" db="EMBL/GenBank/DDBJ databases">
        <title>The Genome Sequence of Aphanomyces invadans NJM9701.</title>
        <authorList>
            <consortium name="The Broad Institute Genomics Platform"/>
            <person name="Russ C."/>
            <person name="Tyler B."/>
            <person name="van West P."/>
            <person name="Dieguez-Uribeondo J."/>
            <person name="Young S.K."/>
            <person name="Zeng Q."/>
            <person name="Gargeya S."/>
            <person name="Fitzgerald M."/>
            <person name="Abouelleil A."/>
            <person name="Alvarado L."/>
            <person name="Chapman S.B."/>
            <person name="Gainer-Dewar J."/>
            <person name="Goldberg J."/>
            <person name="Griggs A."/>
            <person name="Gujja S."/>
            <person name="Hansen M."/>
            <person name="Howarth C."/>
            <person name="Imamovic A."/>
            <person name="Ireland A."/>
            <person name="Larimer J."/>
            <person name="McCowan C."/>
            <person name="Murphy C."/>
            <person name="Pearson M."/>
            <person name="Poon T.W."/>
            <person name="Priest M."/>
            <person name="Roberts A."/>
            <person name="Saif S."/>
            <person name="Shea T."/>
            <person name="Sykes S."/>
            <person name="Wortman J."/>
            <person name="Nusbaum C."/>
            <person name="Birren B."/>
        </authorList>
    </citation>
    <scope>NUCLEOTIDE SEQUENCE [LARGE SCALE GENOMIC DNA]</scope>
    <source>
        <strain evidence="6">NJM9701</strain>
    </source>
</reference>
<dbReference type="STRING" id="157072.A0A024THR9"/>
<feature type="region of interest" description="Disordered" evidence="5">
    <location>
        <begin position="350"/>
        <end position="379"/>
    </location>
</feature>
<keyword evidence="4" id="KW-0234">DNA repair</keyword>
<dbReference type="RefSeq" id="XP_008878158.1">
    <property type="nucleotide sequence ID" value="XM_008879936.1"/>
</dbReference>
<feature type="region of interest" description="Disordered" evidence="5">
    <location>
        <begin position="234"/>
        <end position="271"/>
    </location>
</feature>
<dbReference type="PANTHER" id="PTHR12132:SF1">
    <property type="entry name" value="DNA REPAIR PROTEIN RAD52 HOMOLOG"/>
    <property type="match status" value="1"/>
</dbReference>
<evidence type="ECO:0000256" key="4">
    <source>
        <dbReference type="ARBA" id="ARBA00023204"/>
    </source>
</evidence>
<dbReference type="SUPFAM" id="SSF54768">
    <property type="entry name" value="dsRNA-binding domain-like"/>
    <property type="match status" value="1"/>
</dbReference>
<dbReference type="EMBL" id="KI913994">
    <property type="protein sequence ID" value="ETV93136.1"/>
    <property type="molecule type" value="Genomic_DNA"/>
</dbReference>
<dbReference type="InterPro" id="IPR041247">
    <property type="entry name" value="Rad52_fam"/>
</dbReference>
<protein>
    <submittedName>
        <fullName evidence="6">Uncharacterized protein</fullName>
    </submittedName>
</protein>
<evidence type="ECO:0000256" key="1">
    <source>
        <dbReference type="ARBA" id="ARBA00006638"/>
    </source>
</evidence>
<organism evidence="6">
    <name type="scientific">Aphanomyces invadans</name>
    <dbReference type="NCBI Taxonomy" id="157072"/>
    <lineage>
        <taxon>Eukaryota</taxon>
        <taxon>Sar</taxon>
        <taxon>Stramenopiles</taxon>
        <taxon>Oomycota</taxon>
        <taxon>Saprolegniomycetes</taxon>
        <taxon>Saprolegniales</taxon>
        <taxon>Verrucalvaceae</taxon>
        <taxon>Aphanomyces</taxon>
    </lineage>
</organism>
<dbReference type="GO" id="GO:0000724">
    <property type="term" value="P:double-strand break repair via homologous recombination"/>
    <property type="evidence" value="ECO:0007669"/>
    <property type="project" value="TreeGrafter"/>
</dbReference>
<dbReference type="eggNOG" id="KOG4141">
    <property type="taxonomic scope" value="Eukaryota"/>
</dbReference>
<dbReference type="FunFam" id="3.30.390.80:FF:000001">
    <property type="entry name" value="DNA repair protein RAD52 homolog"/>
    <property type="match status" value="1"/>
</dbReference>
<feature type="compositionally biased region" description="Polar residues" evidence="5">
    <location>
        <begin position="181"/>
        <end position="191"/>
    </location>
</feature>
<keyword evidence="2" id="KW-0227">DNA damage</keyword>
<feature type="region of interest" description="Disordered" evidence="5">
    <location>
        <begin position="181"/>
        <end position="200"/>
    </location>
</feature>
<dbReference type="GeneID" id="20089797"/>
<evidence type="ECO:0000256" key="3">
    <source>
        <dbReference type="ARBA" id="ARBA00023172"/>
    </source>
</evidence>
<comment type="similarity">
    <text evidence="1">Belongs to the RAD52 family.</text>
</comment>
<name>A0A024THR9_9STRA</name>
<dbReference type="GO" id="GO:0045002">
    <property type="term" value="P:double-strand break repair via single-strand annealing"/>
    <property type="evidence" value="ECO:0007669"/>
    <property type="project" value="TreeGrafter"/>
</dbReference>
<dbReference type="InterPro" id="IPR007232">
    <property type="entry name" value="Rad52_Rad59_Rad22"/>
</dbReference>
<dbReference type="GO" id="GO:0005634">
    <property type="term" value="C:nucleus"/>
    <property type="evidence" value="ECO:0007669"/>
    <property type="project" value="TreeGrafter"/>
</dbReference>
<evidence type="ECO:0000313" key="6">
    <source>
        <dbReference type="EMBL" id="ETV93136.1"/>
    </source>
</evidence>
<accession>A0A024THR9</accession>
<dbReference type="InterPro" id="IPR042525">
    <property type="entry name" value="Rad52_Rad59_Rad22_sf"/>
</dbReference>